<comment type="caution">
    <text evidence="8">The sequence shown here is derived from an EMBL/GenBank/DDBJ whole genome shotgun (WGS) entry which is preliminary data.</text>
</comment>
<dbReference type="Proteomes" id="UP000886750">
    <property type="component" value="Unassembled WGS sequence"/>
</dbReference>
<evidence type="ECO:0000256" key="2">
    <source>
        <dbReference type="ARBA" id="ARBA00008335"/>
    </source>
</evidence>
<feature type="transmembrane region" description="Helical" evidence="7">
    <location>
        <begin position="170"/>
        <end position="194"/>
    </location>
</feature>
<reference evidence="8" key="2">
    <citation type="submission" date="2021-04" db="EMBL/GenBank/DDBJ databases">
        <authorList>
            <person name="Gilroy R."/>
        </authorList>
    </citation>
    <scope>NUCLEOTIDE SEQUENCE</scope>
    <source>
        <strain evidence="8">1345</strain>
    </source>
</reference>
<sequence>MEKLHLRPGHTLAACFVGYITQAIINNFAPLLFVTFNTTYGISLTLIGAMITINFGVQLLVDLLAARFVDKIGYRPCIVAAHLFSCGGLVLLAVLPETLVSPAVGLFIASAIYAVGGGLIEVLISPIVEACPYQNKKSVMSLLHSFYCWGQVGVVALSTLYFVLAGIENWAILAVVWAAVPLCNAVLFLFVPLYPLVEEGEKSEKLGSLFRSGAFWFFVVLMICSGSCEQAVSQWASAFAESGLGVSKTWGDLLGPCMFAVMMGVSRVVFSKSGEKLKIHTALLIAALCCIVGYVLCAFSPFAWLGLIGCGIVGLSVGIMWPGTFSFASARMPRGGTALFAMLAFAGDIGCMAGPSAVGAISDAFAGDLHIGIAFGLVFPVLMAVVLLAYRAKKHEPQLLRQK</sequence>
<feature type="transmembrane region" description="Helical" evidence="7">
    <location>
        <begin position="77"/>
        <end position="96"/>
    </location>
</feature>
<proteinExistence type="inferred from homology"/>
<keyword evidence="4 7" id="KW-0812">Transmembrane</keyword>
<dbReference type="AlphaFoldDB" id="A0A9D2CSD1"/>
<name>A0A9D2CSD1_9FIRM</name>
<evidence type="ECO:0000256" key="1">
    <source>
        <dbReference type="ARBA" id="ARBA00004651"/>
    </source>
</evidence>
<dbReference type="PANTHER" id="PTHR23514">
    <property type="entry name" value="BYPASS OF STOP CODON PROTEIN 6"/>
    <property type="match status" value="1"/>
</dbReference>
<evidence type="ECO:0000256" key="6">
    <source>
        <dbReference type="ARBA" id="ARBA00023136"/>
    </source>
</evidence>
<reference evidence="8" key="1">
    <citation type="journal article" date="2021" name="PeerJ">
        <title>Extensive microbial diversity within the chicken gut microbiome revealed by metagenomics and culture.</title>
        <authorList>
            <person name="Gilroy R."/>
            <person name="Ravi A."/>
            <person name="Getino M."/>
            <person name="Pursley I."/>
            <person name="Horton D.L."/>
            <person name="Alikhan N.F."/>
            <person name="Baker D."/>
            <person name="Gharbi K."/>
            <person name="Hall N."/>
            <person name="Watson M."/>
            <person name="Adriaenssens E.M."/>
            <person name="Foster-Nyarko E."/>
            <person name="Jarju S."/>
            <person name="Secka A."/>
            <person name="Antonio M."/>
            <person name="Oren A."/>
            <person name="Chaudhuri R.R."/>
            <person name="La Ragione R."/>
            <person name="Hildebrand F."/>
            <person name="Pallen M.J."/>
        </authorList>
    </citation>
    <scope>NUCLEOTIDE SEQUENCE</scope>
    <source>
        <strain evidence="8">1345</strain>
    </source>
</reference>
<organism evidence="8 9">
    <name type="scientific">Candidatus Borkfalkia excrementigallinarum</name>
    <dbReference type="NCBI Taxonomy" id="2838506"/>
    <lineage>
        <taxon>Bacteria</taxon>
        <taxon>Bacillati</taxon>
        <taxon>Bacillota</taxon>
        <taxon>Clostridia</taxon>
        <taxon>Christensenellales</taxon>
        <taxon>Christensenellaceae</taxon>
        <taxon>Candidatus Borkfalkia</taxon>
    </lineage>
</organism>
<feature type="transmembrane region" description="Helical" evidence="7">
    <location>
        <begin position="369"/>
        <end position="390"/>
    </location>
</feature>
<evidence type="ECO:0000256" key="5">
    <source>
        <dbReference type="ARBA" id="ARBA00022989"/>
    </source>
</evidence>
<dbReference type="GO" id="GO:0022857">
    <property type="term" value="F:transmembrane transporter activity"/>
    <property type="evidence" value="ECO:0007669"/>
    <property type="project" value="InterPro"/>
</dbReference>
<feature type="transmembrane region" description="Helical" evidence="7">
    <location>
        <begin position="102"/>
        <end position="124"/>
    </location>
</feature>
<feature type="transmembrane region" description="Helical" evidence="7">
    <location>
        <begin position="253"/>
        <end position="270"/>
    </location>
</feature>
<dbReference type="PANTHER" id="PTHR23514:SF3">
    <property type="entry name" value="BYPASS OF STOP CODON PROTEIN 6"/>
    <property type="match status" value="1"/>
</dbReference>
<dbReference type="GO" id="GO:0005886">
    <property type="term" value="C:plasma membrane"/>
    <property type="evidence" value="ECO:0007669"/>
    <property type="project" value="UniProtKB-SubCell"/>
</dbReference>
<protein>
    <submittedName>
        <fullName evidence="8">MFS transporter</fullName>
    </submittedName>
</protein>
<feature type="transmembrane region" description="Helical" evidence="7">
    <location>
        <begin position="337"/>
        <end position="357"/>
    </location>
</feature>
<feature type="transmembrane region" description="Helical" evidence="7">
    <location>
        <begin position="302"/>
        <end position="325"/>
    </location>
</feature>
<feature type="transmembrane region" description="Helical" evidence="7">
    <location>
        <begin position="145"/>
        <end position="164"/>
    </location>
</feature>
<keyword evidence="6 7" id="KW-0472">Membrane</keyword>
<keyword evidence="5 7" id="KW-1133">Transmembrane helix</keyword>
<feature type="transmembrane region" description="Helical" evidence="7">
    <location>
        <begin position="277"/>
        <end position="296"/>
    </location>
</feature>
<dbReference type="Gene3D" id="1.20.1250.20">
    <property type="entry name" value="MFS general substrate transporter like domains"/>
    <property type="match status" value="1"/>
</dbReference>
<dbReference type="EMBL" id="DXCQ01000043">
    <property type="protein sequence ID" value="HIY97050.1"/>
    <property type="molecule type" value="Genomic_DNA"/>
</dbReference>
<feature type="transmembrane region" description="Helical" evidence="7">
    <location>
        <begin position="12"/>
        <end position="34"/>
    </location>
</feature>
<evidence type="ECO:0000256" key="3">
    <source>
        <dbReference type="ARBA" id="ARBA00022448"/>
    </source>
</evidence>
<gene>
    <name evidence="8" type="ORF">H9729_05115</name>
</gene>
<accession>A0A9D2CSD1</accession>
<dbReference type="InterPro" id="IPR051788">
    <property type="entry name" value="MFS_Transporter"/>
</dbReference>
<dbReference type="InterPro" id="IPR011701">
    <property type="entry name" value="MFS"/>
</dbReference>
<feature type="transmembrane region" description="Helical" evidence="7">
    <location>
        <begin position="214"/>
        <end position="233"/>
    </location>
</feature>
<evidence type="ECO:0000313" key="9">
    <source>
        <dbReference type="Proteomes" id="UP000886750"/>
    </source>
</evidence>
<dbReference type="SUPFAM" id="SSF103473">
    <property type="entry name" value="MFS general substrate transporter"/>
    <property type="match status" value="1"/>
</dbReference>
<comment type="subcellular location">
    <subcellularLocation>
        <location evidence="1">Cell membrane</location>
        <topology evidence="1">Multi-pass membrane protein</topology>
    </subcellularLocation>
</comment>
<evidence type="ECO:0000256" key="7">
    <source>
        <dbReference type="SAM" id="Phobius"/>
    </source>
</evidence>
<comment type="similarity">
    <text evidence="2">Belongs to the major facilitator superfamily.</text>
</comment>
<keyword evidence="3" id="KW-0813">Transport</keyword>
<evidence type="ECO:0000313" key="8">
    <source>
        <dbReference type="EMBL" id="HIY97050.1"/>
    </source>
</evidence>
<feature type="transmembrane region" description="Helical" evidence="7">
    <location>
        <begin position="40"/>
        <end position="65"/>
    </location>
</feature>
<dbReference type="Pfam" id="PF07690">
    <property type="entry name" value="MFS_1"/>
    <property type="match status" value="1"/>
</dbReference>
<evidence type="ECO:0000256" key="4">
    <source>
        <dbReference type="ARBA" id="ARBA00022692"/>
    </source>
</evidence>
<dbReference type="InterPro" id="IPR036259">
    <property type="entry name" value="MFS_trans_sf"/>
</dbReference>